<dbReference type="AlphaFoldDB" id="A0A1I8FMV7"/>
<keyword evidence="2" id="KW-1185">Reference proteome</keyword>
<feature type="compositionally biased region" description="Polar residues" evidence="1">
    <location>
        <begin position="60"/>
        <end position="99"/>
    </location>
</feature>
<sequence>MGSAATSALPKSCRQASLSHYCTTGLPRSTSDHNSLMTAATAGAGRVLAPSARTLRLGQQPATASSGRTATKTGGSTVSQSTPASREASPSSRYSYLTYQQAAQQQMQ</sequence>
<dbReference type="Proteomes" id="UP000095280">
    <property type="component" value="Unplaced"/>
</dbReference>
<organism evidence="2 3">
    <name type="scientific">Macrostomum lignano</name>
    <dbReference type="NCBI Taxonomy" id="282301"/>
    <lineage>
        <taxon>Eukaryota</taxon>
        <taxon>Metazoa</taxon>
        <taxon>Spiralia</taxon>
        <taxon>Lophotrochozoa</taxon>
        <taxon>Platyhelminthes</taxon>
        <taxon>Rhabditophora</taxon>
        <taxon>Macrostomorpha</taxon>
        <taxon>Macrostomida</taxon>
        <taxon>Macrostomidae</taxon>
        <taxon>Macrostomum</taxon>
    </lineage>
</organism>
<evidence type="ECO:0000256" key="1">
    <source>
        <dbReference type="SAM" id="MobiDB-lite"/>
    </source>
</evidence>
<reference evidence="3" key="1">
    <citation type="submission" date="2016-11" db="UniProtKB">
        <authorList>
            <consortium name="WormBaseParasite"/>
        </authorList>
    </citation>
    <scope>IDENTIFICATION</scope>
</reference>
<name>A0A1I8FMV7_9PLAT</name>
<protein>
    <submittedName>
        <fullName evidence="3">Uncharacterized protein</fullName>
    </submittedName>
</protein>
<feature type="region of interest" description="Disordered" evidence="1">
    <location>
        <begin position="52"/>
        <end position="108"/>
    </location>
</feature>
<accession>A0A1I8FMV7</accession>
<proteinExistence type="predicted"/>
<evidence type="ECO:0000313" key="2">
    <source>
        <dbReference type="Proteomes" id="UP000095280"/>
    </source>
</evidence>
<dbReference type="WBParaSite" id="maker-unitig_41245-snap-gene-0.3-mRNA-1">
    <property type="protein sequence ID" value="maker-unitig_41245-snap-gene-0.3-mRNA-1"/>
    <property type="gene ID" value="maker-unitig_41245-snap-gene-0.3"/>
</dbReference>
<evidence type="ECO:0000313" key="3">
    <source>
        <dbReference type="WBParaSite" id="maker-unitig_41245-snap-gene-0.3-mRNA-1"/>
    </source>
</evidence>